<dbReference type="EMBL" id="JPPY01000123">
    <property type="protein sequence ID" value="KND33499.1"/>
    <property type="molecule type" value="Genomic_DNA"/>
</dbReference>
<evidence type="ECO:0000313" key="2">
    <source>
        <dbReference type="Proteomes" id="UP000037151"/>
    </source>
</evidence>
<evidence type="ECO:0000313" key="1">
    <source>
        <dbReference type="EMBL" id="KND33499.1"/>
    </source>
</evidence>
<proteinExistence type="predicted"/>
<organism evidence="1 2">
    <name type="scientific">Streptomyces acidiscabies</name>
    <dbReference type="NCBI Taxonomy" id="42234"/>
    <lineage>
        <taxon>Bacteria</taxon>
        <taxon>Bacillati</taxon>
        <taxon>Actinomycetota</taxon>
        <taxon>Actinomycetes</taxon>
        <taxon>Kitasatosporales</taxon>
        <taxon>Streptomycetaceae</taxon>
        <taxon>Streptomyces</taxon>
    </lineage>
</organism>
<protein>
    <submittedName>
        <fullName evidence="1">Uncharacterized protein</fullName>
    </submittedName>
</protein>
<dbReference type="Gene3D" id="3.40.630.10">
    <property type="entry name" value="Zn peptidases"/>
    <property type="match status" value="1"/>
</dbReference>
<dbReference type="PATRIC" id="fig|42234.21.peg.3915"/>
<comment type="caution">
    <text evidence="1">The sequence shown here is derived from an EMBL/GenBank/DDBJ whole genome shotgun (WGS) entry which is preliminary data.</text>
</comment>
<sequence>MIDVEPFWTDCAPLDRAGTPSVRFGVDGEGAHADTEYVDLASLDRLIAPLPEHALHLRVEIEIHPAPTRGLRRRAAVPGDSRRMDLTEVFQRCRSRARTVAAIGVIRFGLHRDLGEGGT</sequence>
<dbReference type="RefSeq" id="WP_050371715.1">
    <property type="nucleotide sequence ID" value="NZ_KQ257821.1"/>
</dbReference>
<name>A0A0L0K738_9ACTN</name>
<dbReference type="AlphaFoldDB" id="A0A0L0K738"/>
<gene>
    <name evidence="1" type="ORF">IQ63_18995</name>
</gene>
<dbReference type="Proteomes" id="UP000037151">
    <property type="component" value="Unassembled WGS sequence"/>
</dbReference>
<reference evidence="2" key="1">
    <citation type="submission" date="2014-07" db="EMBL/GenBank/DDBJ databases">
        <title>Genome sequencing of plant-pathogenic Streptomyces species.</title>
        <authorList>
            <person name="Harrison J."/>
            <person name="Sapp M."/>
            <person name="Thwaites R."/>
            <person name="Studholme D.J."/>
        </authorList>
    </citation>
    <scope>NUCLEOTIDE SEQUENCE [LARGE SCALE GENOMIC DNA]</scope>
    <source>
        <strain evidence="2">NCPPB 4445</strain>
    </source>
</reference>
<dbReference type="SUPFAM" id="SSF53187">
    <property type="entry name" value="Zn-dependent exopeptidases"/>
    <property type="match status" value="1"/>
</dbReference>
<accession>A0A0L0K738</accession>